<evidence type="ECO:0000313" key="2">
    <source>
        <dbReference type="EMBL" id="JAC76776.1"/>
    </source>
</evidence>
<feature type="compositionally biased region" description="Gly residues" evidence="1">
    <location>
        <begin position="31"/>
        <end position="40"/>
    </location>
</feature>
<dbReference type="AlphaFoldDB" id="A0A061S1V1"/>
<proteinExistence type="predicted"/>
<reference evidence="2" key="1">
    <citation type="submission" date="2014-05" db="EMBL/GenBank/DDBJ databases">
        <title>The transcriptome of the halophilic microalga Tetraselmis sp. GSL018 isolated from the Great Salt Lake, Utah.</title>
        <authorList>
            <person name="Jinkerson R.E."/>
            <person name="D'Adamo S."/>
            <person name="Posewitz M.C."/>
        </authorList>
    </citation>
    <scope>NUCLEOTIDE SEQUENCE</scope>
    <source>
        <strain evidence="2">GSL018</strain>
    </source>
</reference>
<dbReference type="EMBL" id="GBEZ01008784">
    <property type="protein sequence ID" value="JAC76776.1"/>
    <property type="molecule type" value="Transcribed_RNA"/>
</dbReference>
<evidence type="ECO:0000256" key="1">
    <source>
        <dbReference type="SAM" id="MobiDB-lite"/>
    </source>
</evidence>
<sequence length="56" mass="5891">KEAEEQQAAEVSFPERREVTEFQGRGKGKGEVGLRGGAAAGGSQTAEAEEQRAAED</sequence>
<name>A0A061S1V1_9CHLO</name>
<feature type="non-terminal residue" evidence="2">
    <location>
        <position position="1"/>
    </location>
</feature>
<organism evidence="2">
    <name type="scientific">Tetraselmis sp. GSL018</name>
    <dbReference type="NCBI Taxonomy" id="582737"/>
    <lineage>
        <taxon>Eukaryota</taxon>
        <taxon>Viridiplantae</taxon>
        <taxon>Chlorophyta</taxon>
        <taxon>core chlorophytes</taxon>
        <taxon>Chlorodendrophyceae</taxon>
        <taxon>Chlorodendrales</taxon>
        <taxon>Chlorodendraceae</taxon>
        <taxon>Tetraselmis</taxon>
    </lineage>
</organism>
<gene>
    <name evidence="2" type="ORF">TSPGSL018_19295</name>
</gene>
<feature type="region of interest" description="Disordered" evidence="1">
    <location>
        <begin position="1"/>
        <end position="56"/>
    </location>
</feature>
<protein>
    <submittedName>
        <fullName evidence="2">Uncharacterized protein</fullName>
    </submittedName>
</protein>
<accession>A0A061S1V1</accession>